<proteinExistence type="predicted"/>
<comment type="caution">
    <text evidence="1">The sequence shown here is derived from an EMBL/GenBank/DDBJ whole genome shotgun (WGS) entry which is preliminary data.</text>
</comment>
<dbReference type="EMBL" id="QVFU01000019">
    <property type="protein sequence ID" value="RFS45184.1"/>
    <property type="molecule type" value="Genomic_DNA"/>
</dbReference>
<sequence>MLEQFEEFGHDLPMIGKGGVSALNKFTLMVELPYAQDLDLPPERKRAVGARLYRSVAEVLEAAELYSVQNLRLDWSDGNIGIVYDDSSFGFQMAIRRDLRIVLERPGSSLRLFHNWYRVFMPYIQGLVSRIAIDLSDILHSDFDLQPIRTSHRFSLLTYDFVPVRAPRPVSSHQLIGSLLSHRPGEDGRFLSVPSGGAAGPLRTGRLDVKISNFREVAPDVHVREIYDIQAPSNQGYRGIWLDFYCISETVGDGDPALESRIAPRPEFLLEQYLIPYRDFFRDRVVKGFLADFFKDCEFSCAVGTMP</sequence>
<dbReference type="AlphaFoldDB" id="A0A372FX40"/>
<accession>A0A372FX40</accession>
<organism evidence="1 2">
    <name type="scientific">Micromonospora craniellae</name>
    <dbReference type="NCBI Taxonomy" id="2294034"/>
    <lineage>
        <taxon>Bacteria</taxon>
        <taxon>Bacillati</taxon>
        <taxon>Actinomycetota</taxon>
        <taxon>Actinomycetes</taxon>
        <taxon>Micromonosporales</taxon>
        <taxon>Micromonosporaceae</taxon>
        <taxon>Micromonospora</taxon>
    </lineage>
</organism>
<protein>
    <recommendedName>
        <fullName evidence="3">TIGR04255 family protein</fullName>
    </recommendedName>
</protein>
<evidence type="ECO:0008006" key="3">
    <source>
        <dbReference type="Google" id="ProtNLM"/>
    </source>
</evidence>
<name>A0A372FX40_9ACTN</name>
<gene>
    <name evidence="1" type="ORF">D0Q02_18460</name>
</gene>
<evidence type="ECO:0000313" key="1">
    <source>
        <dbReference type="EMBL" id="RFS45184.1"/>
    </source>
</evidence>
<dbReference type="Proteomes" id="UP000262621">
    <property type="component" value="Unassembled WGS sequence"/>
</dbReference>
<keyword evidence="2" id="KW-1185">Reference proteome</keyword>
<reference evidence="1 2" key="1">
    <citation type="submission" date="2018-08" db="EMBL/GenBank/DDBJ databases">
        <title>Verrucosispora craniellae sp. nov., isolated from a marine sponge in the South China Sea.</title>
        <authorList>
            <person name="Li L."/>
            <person name="Lin H.W."/>
        </authorList>
    </citation>
    <scope>NUCLEOTIDE SEQUENCE [LARGE SCALE GENOMIC DNA]</scope>
    <source>
        <strain evidence="1 2">LHW63014</strain>
    </source>
</reference>
<evidence type="ECO:0000313" key="2">
    <source>
        <dbReference type="Proteomes" id="UP000262621"/>
    </source>
</evidence>